<gene>
    <name evidence="1" type="ORF">KPL37_08925</name>
</gene>
<dbReference type="Proteomes" id="UP000776252">
    <property type="component" value="Unassembled WGS sequence"/>
</dbReference>
<dbReference type="EMBL" id="JAHLDV010000015">
    <property type="protein sequence ID" value="MBU3159873.1"/>
    <property type="molecule type" value="Genomic_DNA"/>
</dbReference>
<reference evidence="1 2" key="1">
    <citation type="submission" date="2021-06" db="EMBL/GenBank/DDBJ databases">
        <title>Clostridia strains as spoilage organisms.</title>
        <authorList>
            <person name="Wambui J."/>
            <person name="Stephan R."/>
            <person name="Stevens M.J.A."/>
        </authorList>
    </citation>
    <scope>NUCLEOTIDE SEQUENCE [LARGE SCALE GENOMIC DNA]</scope>
    <source>
        <strain evidence="1 2">DSM 14204</strain>
    </source>
</reference>
<comment type="caution">
    <text evidence="1">The sequence shown here is derived from an EMBL/GenBank/DDBJ whole genome shotgun (WGS) entry which is preliminary data.</text>
</comment>
<name>A0ABS6BSG9_9CLOT</name>
<keyword evidence="2" id="KW-1185">Reference proteome</keyword>
<evidence type="ECO:0000313" key="2">
    <source>
        <dbReference type="Proteomes" id="UP000776252"/>
    </source>
</evidence>
<evidence type="ECO:0000313" key="1">
    <source>
        <dbReference type="EMBL" id="MBU3159873.1"/>
    </source>
</evidence>
<proteinExistence type="predicted"/>
<accession>A0ABS6BSG9</accession>
<sequence>MPLMHFQNVYAMIAMTELSTIDKFTIVVNDIKSFDYFFRRPPLSLRANIYVMLIDLDKGQVIKEEKLCNYEQ</sequence>
<organism evidence="1 2">
    <name type="scientific">Clostridium frigoris</name>
    <dbReference type="NCBI Taxonomy" id="205327"/>
    <lineage>
        <taxon>Bacteria</taxon>
        <taxon>Bacillati</taxon>
        <taxon>Bacillota</taxon>
        <taxon>Clostridia</taxon>
        <taxon>Eubacteriales</taxon>
        <taxon>Clostridiaceae</taxon>
        <taxon>Clostridium</taxon>
    </lineage>
</organism>
<dbReference type="RefSeq" id="WP_216148188.1">
    <property type="nucleotide sequence ID" value="NZ_JAHLDV010000015.1"/>
</dbReference>
<protein>
    <submittedName>
        <fullName evidence="1">Uncharacterized protein</fullName>
    </submittedName>
</protein>